<accession>A0ABP1Q2Z7</accession>
<evidence type="ECO:0000256" key="2">
    <source>
        <dbReference type="ARBA" id="ARBA00005228"/>
    </source>
</evidence>
<feature type="domain" description="Peptidase S9 prolyl oligopeptidase catalytic" evidence="8">
    <location>
        <begin position="187"/>
        <end position="401"/>
    </location>
</feature>
<keyword evidence="6 7" id="KW-0720">Serine protease</keyword>
<comment type="caution">
    <text evidence="10">The sequence shown here is derived from an EMBL/GenBank/DDBJ whole genome shotgun (WGS) entry which is preliminary data.</text>
</comment>
<keyword evidence="5 7" id="KW-0378">Hydrolase</keyword>
<dbReference type="Gene3D" id="2.130.10.120">
    <property type="entry name" value="Prolyl oligopeptidase, N-terminal domain"/>
    <property type="match status" value="1"/>
</dbReference>
<reference evidence="10 11" key="1">
    <citation type="submission" date="2024-08" db="EMBL/GenBank/DDBJ databases">
        <authorList>
            <person name="Cucini C."/>
            <person name="Frati F."/>
        </authorList>
    </citation>
    <scope>NUCLEOTIDE SEQUENCE [LARGE SCALE GENOMIC DNA]</scope>
</reference>
<evidence type="ECO:0000256" key="4">
    <source>
        <dbReference type="ARBA" id="ARBA00022670"/>
    </source>
</evidence>
<gene>
    <name evidence="10" type="ORF">ODALV1_LOCUS5367</name>
</gene>
<evidence type="ECO:0000259" key="9">
    <source>
        <dbReference type="Pfam" id="PF02897"/>
    </source>
</evidence>
<dbReference type="EMBL" id="CAXLJM020000016">
    <property type="protein sequence ID" value="CAL8082972.1"/>
    <property type="molecule type" value="Genomic_DNA"/>
</dbReference>
<evidence type="ECO:0000256" key="6">
    <source>
        <dbReference type="ARBA" id="ARBA00022825"/>
    </source>
</evidence>
<evidence type="ECO:0000256" key="7">
    <source>
        <dbReference type="RuleBase" id="RU368024"/>
    </source>
</evidence>
<feature type="domain" description="Peptidase S9A N-terminal" evidence="9">
    <location>
        <begin position="22"/>
        <end position="147"/>
    </location>
</feature>
<dbReference type="InterPro" id="IPR051167">
    <property type="entry name" value="Prolyl_oligopep/macrocyclase"/>
</dbReference>
<evidence type="ECO:0000256" key="3">
    <source>
        <dbReference type="ARBA" id="ARBA00016310"/>
    </source>
</evidence>
<comment type="catalytic activity">
    <reaction evidence="1">
        <text>Hydrolysis of Pro-|-Xaa &gt;&gt; Ala-|-Xaa in oligopeptides.</text>
        <dbReference type="EC" id="3.4.21.26"/>
    </reaction>
</comment>
<dbReference type="InterPro" id="IPR029058">
    <property type="entry name" value="AB_hydrolase_fold"/>
</dbReference>
<dbReference type="Gene3D" id="3.40.50.1820">
    <property type="entry name" value="alpha/beta hydrolase"/>
    <property type="match status" value="1"/>
</dbReference>
<dbReference type="InterPro" id="IPR002470">
    <property type="entry name" value="Peptidase_S9A"/>
</dbReference>
<dbReference type="EC" id="3.4.21.-" evidence="7"/>
<evidence type="ECO:0000256" key="5">
    <source>
        <dbReference type="ARBA" id="ARBA00022801"/>
    </source>
</evidence>
<evidence type="ECO:0000256" key="1">
    <source>
        <dbReference type="ARBA" id="ARBA00001070"/>
    </source>
</evidence>
<dbReference type="InterPro" id="IPR023302">
    <property type="entry name" value="Pept_S9A_N"/>
</dbReference>
<comment type="similarity">
    <text evidence="2 7">Belongs to the peptidase S9A family.</text>
</comment>
<dbReference type="SUPFAM" id="SSF50993">
    <property type="entry name" value="Peptidase/esterase 'gauge' domain"/>
    <property type="match status" value="1"/>
</dbReference>
<dbReference type="PRINTS" id="PR00862">
    <property type="entry name" value="PROLIGOPTASE"/>
</dbReference>
<organism evidence="10 11">
    <name type="scientific">Orchesella dallaii</name>
    <dbReference type="NCBI Taxonomy" id="48710"/>
    <lineage>
        <taxon>Eukaryota</taxon>
        <taxon>Metazoa</taxon>
        <taxon>Ecdysozoa</taxon>
        <taxon>Arthropoda</taxon>
        <taxon>Hexapoda</taxon>
        <taxon>Collembola</taxon>
        <taxon>Entomobryomorpha</taxon>
        <taxon>Entomobryoidea</taxon>
        <taxon>Orchesellidae</taxon>
        <taxon>Orchesellinae</taxon>
        <taxon>Orchesella</taxon>
    </lineage>
</organism>
<dbReference type="Proteomes" id="UP001642540">
    <property type="component" value="Unassembled WGS sequence"/>
</dbReference>
<keyword evidence="4 7" id="KW-0645">Protease</keyword>
<protein>
    <recommendedName>
        <fullName evidence="3 7">Prolyl endopeptidase</fullName>
        <ecNumber evidence="7">3.4.21.-</ecNumber>
    </recommendedName>
</protein>
<dbReference type="SUPFAM" id="SSF53474">
    <property type="entry name" value="alpha/beta-Hydrolases"/>
    <property type="match status" value="1"/>
</dbReference>
<evidence type="ECO:0000259" key="8">
    <source>
        <dbReference type="Pfam" id="PF00326"/>
    </source>
</evidence>
<name>A0ABP1Q2Z7_9HEXA</name>
<evidence type="ECO:0000313" key="10">
    <source>
        <dbReference type="EMBL" id="CAL8082972.1"/>
    </source>
</evidence>
<dbReference type="InterPro" id="IPR001375">
    <property type="entry name" value="Peptidase_S9_cat"/>
</dbReference>
<dbReference type="Pfam" id="PF00326">
    <property type="entry name" value="Peptidase_S9"/>
    <property type="match status" value="1"/>
</dbReference>
<dbReference type="Pfam" id="PF02897">
    <property type="entry name" value="Peptidase_S9_N"/>
    <property type="match status" value="1"/>
</dbReference>
<dbReference type="PANTHER" id="PTHR42881">
    <property type="entry name" value="PROLYL ENDOPEPTIDASE"/>
    <property type="match status" value="1"/>
</dbReference>
<keyword evidence="11" id="KW-1185">Reference proteome</keyword>
<proteinExistence type="inferred from homology"/>
<dbReference type="PANTHER" id="PTHR42881:SF2">
    <property type="entry name" value="PROLYL ENDOPEPTIDASE"/>
    <property type="match status" value="1"/>
</dbReference>
<evidence type="ECO:0000313" key="11">
    <source>
        <dbReference type="Proteomes" id="UP001642540"/>
    </source>
</evidence>
<sequence>MDIGKNGAITRDIPIIPLFPEPGEHQYLANDENVFYFRTNSDAANFKIISFDVEKNEWFVIVDENPSAVIDWARVVANDKLVLCYNEHLDTRLEIRKLDDSGELIKTIAFEDTISSWDHYGRRDLPDLFLRVESYLNPGILYRLYFEDYNVESETTELDGQAPCLLYGYGGFGNSILPKFNVKYVLFAQNFDGVVAVANIRGGGEYGKTWWEEGRGVNKPNAVEDFIAAANFLVNNKYTRAAKLSVMGSSNGGTVVASAVNRRPDVFGAAILDVGVMDLLRFRNFTIGHLWLVEYGDIEKEDELQAILRYSPLHNITAPGSSSPSYPAVFVTTADHDDRVVPFHSYKYLAELQHSVGQTMSQTNPLMMRVYQNIGHGYSMPTMKAIEKATDLFCFLENALGYEFHF</sequence>